<dbReference type="Proteomes" id="UP001589643">
    <property type="component" value="Unassembled WGS sequence"/>
</dbReference>
<feature type="transmembrane region" description="Helical" evidence="1">
    <location>
        <begin position="22"/>
        <end position="43"/>
    </location>
</feature>
<keyword evidence="1" id="KW-0472">Membrane</keyword>
<evidence type="ECO:0000313" key="3">
    <source>
        <dbReference type="Proteomes" id="UP001589643"/>
    </source>
</evidence>
<dbReference type="RefSeq" id="WP_378718358.1">
    <property type="nucleotide sequence ID" value="NZ_JBHLHV010000001.1"/>
</dbReference>
<gene>
    <name evidence="2" type="ORF">AB7P39_08735</name>
</gene>
<keyword evidence="3" id="KW-1185">Reference proteome</keyword>
<evidence type="ECO:0000313" key="2">
    <source>
        <dbReference type="EMBL" id="MFB8892929.1"/>
    </source>
</evidence>
<organism evidence="2 3">
    <name type="scientific">Microbacterium plantarum</name>
    <dbReference type="NCBI Taxonomy" id="1816425"/>
    <lineage>
        <taxon>Bacteria</taxon>
        <taxon>Bacillati</taxon>
        <taxon>Actinomycetota</taxon>
        <taxon>Actinomycetes</taxon>
        <taxon>Micrococcales</taxon>
        <taxon>Microbacteriaceae</taxon>
        <taxon>Microbacterium</taxon>
    </lineage>
</organism>
<accession>A0ABV5ESJ6</accession>
<dbReference type="EMBL" id="JBHLHV010000001">
    <property type="protein sequence ID" value="MFB8892929.1"/>
    <property type="molecule type" value="Genomic_DNA"/>
</dbReference>
<sequence>MRLRTTGSEQHRADDGSASLEFLTAGLILLVPVVYLIVSLGVVQSHMFAAQAAARHVARAIATATDVAQADARADDITRAIAAEYGIAADDLALAVSCDGAGACPRPGEMFRVTAETEATLPLVPPVLGLDRLARVPIEATAVQRMPRLWGAP</sequence>
<keyword evidence="1" id="KW-1133">Transmembrane helix</keyword>
<keyword evidence="1" id="KW-0812">Transmembrane</keyword>
<comment type="caution">
    <text evidence="2">The sequence shown here is derived from an EMBL/GenBank/DDBJ whole genome shotgun (WGS) entry which is preliminary data.</text>
</comment>
<protein>
    <submittedName>
        <fullName evidence="2">TadE family protein</fullName>
    </submittedName>
</protein>
<reference evidence="2 3" key="1">
    <citation type="submission" date="2024-08" db="EMBL/GenBank/DDBJ databases">
        <title>Heavy metals resistant antinobacteria isolated from wastewater.</title>
        <authorList>
            <person name="Roman Ponce B."/>
            <person name="Blanco Mercado M.A."/>
            <person name="Avila Aldana I.N."/>
            <person name="Morales Arrieta S."/>
        </authorList>
    </citation>
    <scope>NUCLEOTIDE SEQUENCE [LARGE SCALE GENOMIC DNA]</scope>
    <source>
        <strain evidence="3">sma-1</strain>
    </source>
</reference>
<evidence type="ECO:0000256" key="1">
    <source>
        <dbReference type="SAM" id="Phobius"/>
    </source>
</evidence>
<name>A0ABV5ESJ6_9MICO</name>
<proteinExistence type="predicted"/>